<dbReference type="Gene3D" id="1.25.40.10">
    <property type="entry name" value="Tetratricopeptide repeat domain"/>
    <property type="match status" value="1"/>
</dbReference>
<dbReference type="InterPro" id="IPR047150">
    <property type="entry name" value="SGT"/>
</dbReference>
<dbReference type="InParanoid" id="S7WA34"/>
<feature type="repeat" description="TPR" evidence="3">
    <location>
        <begin position="79"/>
        <end position="112"/>
    </location>
</feature>
<dbReference type="SUPFAM" id="SSF48452">
    <property type="entry name" value="TPR-like"/>
    <property type="match status" value="1"/>
</dbReference>
<dbReference type="HOGENOM" id="CLU_000134_46_3_1"/>
<dbReference type="GO" id="GO:0060090">
    <property type="term" value="F:molecular adaptor activity"/>
    <property type="evidence" value="ECO:0007669"/>
    <property type="project" value="TreeGrafter"/>
</dbReference>
<evidence type="ECO:0000313" key="5">
    <source>
        <dbReference type="Proteomes" id="UP000014978"/>
    </source>
</evidence>
<dbReference type="OMA" id="RSACYAK"/>
<dbReference type="InterPro" id="IPR019734">
    <property type="entry name" value="TPR_rpt"/>
</dbReference>
<dbReference type="AlphaFoldDB" id="S7WA34"/>
<dbReference type="EMBL" id="ATCN01000108">
    <property type="protein sequence ID" value="EPR79800.1"/>
    <property type="molecule type" value="Genomic_DNA"/>
</dbReference>
<dbReference type="GO" id="GO:0072380">
    <property type="term" value="C:TRC complex"/>
    <property type="evidence" value="ECO:0007669"/>
    <property type="project" value="TreeGrafter"/>
</dbReference>
<dbReference type="InterPro" id="IPR011990">
    <property type="entry name" value="TPR-like_helical_dom_sf"/>
</dbReference>
<dbReference type="Pfam" id="PF00515">
    <property type="entry name" value="TPR_1"/>
    <property type="match status" value="1"/>
</dbReference>
<dbReference type="OrthoDB" id="2195735at2759"/>
<dbReference type="PANTHER" id="PTHR45831:SF2">
    <property type="entry name" value="LD24721P"/>
    <property type="match status" value="1"/>
</dbReference>
<accession>S7WA34</accession>
<gene>
    <name evidence="4" type="ORF">SLOPH_2385</name>
</gene>
<dbReference type="Proteomes" id="UP000014978">
    <property type="component" value="Unassembled WGS sequence"/>
</dbReference>
<evidence type="ECO:0000256" key="3">
    <source>
        <dbReference type="PROSITE-ProRule" id="PRU00339"/>
    </source>
</evidence>
<evidence type="ECO:0000256" key="1">
    <source>
        <dbReference type="ARBA" id="ARBA00022737"/>
    </source>
</evidence>
<name>S7WA34_SPRLO</name>
<dbReference type="GO" id="GO:0006620">
    <property type="term" value="P:post-translational protein targeting to endoplasmic reticulum membrane"/>
    <property type="evidence" value="ECO:0007669"/>
    <property type="project" value="TreeGrafter"/>
</dbReference>
<dbReference type="STRING" id="1358809.S7WA34"/>
<feature type="repeat" description="TPR" evidence="3">
    <location>
        <begin position="45"/>
        <end position="78"/>
    </location>
</feature>
<dbReference type="GO" id="GO:0016020">
    <property type="term" value="C:membrane"/>
    <property type="evidence" value="ECO:0007669"/>
    <property type="project" value="TreeGrafter"/>
</dbReference>
<keyword evidence="5" id="KW-1185">Reference proteome</keyword>
<protein>
    <submittedName>
        <fullName evidence="4">Tetratricopeptide repeat domain containing protein</fullName>
    </submittedName>
</protein>
<dbReference type="PANTHER" id="PTHR45831">
    <property type="entry name" value="LD24721P"/>
    <property type="match status" value="1"/>
</dbReference>
<sequence>MDFNKLLENIEEHKKYFEQDEYNQLISIIEKAKDKAEKSVDKKLAEEYKEKGNKDFKSGNFKAAVENYSLALENDPNNEIFYSNRAAAYGKLKKIEEAIKDCEEAIKINPQFLKVYYRLAGFYSEIDKDEEIKVYEEILKINPDDIKIKQKIQSLKQQDNGSIGEDFKEKDISALLNNPELIQMAQNFMKDKSPEDLKRMAEMFKK</sequence>
<dbReference type="VEuPathDB" id="MicrosporidiaDB:SLOPH_2385"/>
<organism evidence="4 5">
    <name type="scientific">Spraguea lophii (strain 42_110)</name>
    <name type="common">Microsporidian parasite</name>
    <dbReference type="NCBI Taxonomy" id="1358809"/>
    <lineage>
        <taxon>Eukaryota</taxon>
        <taxon>Fungi</taxon>
        <taxon>Fungi incertae sedis</taxon>
        <taxon>Microsporidia</taxon>
        <taxon>Spragueidae</taxon>
        <taxon>Spraguea</taxon>
    </lineage>
</organism>
<reference evidence="5" key="1">
    <citation type="journal article" date="2013" name="PLoS Genet.">
        <title>The genome of Spraguea lophii and the basis of host-microsporidian interactions.</title>
        <authorList>
            <person name="Campbell S.E."/>
            <person name="Williams T.A."/>
            <person name="Yousuf A."/>
            <person name="Soanes D.M."/>
            <person name="Paszkiewicz K.H."/>
            <person name="Williams B.A.P."/>
        </authorList>
    </citation>
    <scope>NUCLEOTIDE SEQUENCE [LARGE SCALE GENOMIC DNA]</scope>
    <source>
        <strain evidence="5">42_110</strain>
    </source>
</reference>
<keyword evidence="2 3" id="KW-0802">TPR repeat</keyword>
<evidence type="ECO:0000256" key="2">
    <source>
        <dbReference type="ARBA" id="ARBA00022803"/>
    </source>
</evidence>
<keyword evidence="1" id="KW-0677">Repeat</keyword>
<evidence type="ECO:0000313" key="4">
    <source>
        <dbReference type="EMBL" id="EPR79800.1"/>
    </source>
</evidence>
<dbReference type="SMART" id="SM00028">
    <property type="entry name" value="TPR"/>
    <property type="match status" value="3"/>
</dbReference>
<dbReference type="PROSITE" id="PS50005">
    <property type="entry name" value="TPR"/>
    <property type="match status" value="2"/>
</dbReference>
<proteinExistence type="predicted"/>
<comment type="caution">
    <text evidence="4">The sequence shown here is derived from an EMBL/GenBank/DDBJ whole genome shotgun (WGS) entry which is preliminary data.</text>
</comment>